<sequence>WVTRCHVVSAPKRDDEGEIYISLDGQNICLSKPLEIVGLLIIIRQLKQISKKSGMKIRVETISPPWAFKEYAPNIRQFSRLISLWVWKEDKEIDDYLVVSLASAFNGYYISNDRKMHKHIGKDDDWRDEHRIGWKQSMKTNNIRKQLTEGRDLSGITVDLKIPEGKLFDIYNDMKKQGELVVDFEDWEKEFLKSRLGVTPKKSEKALQKPSPEKTGKYPSIKNLTTAGSGLQLPIEPKQTAEAMLWLATNNNEFDDYNSLRDALKETGILPNSRVVRLLIVIRRTISPPSAFNEESGRYEVWAELHEIEIPAEGLAALCDDIHSQTTL</sequence>
<feature type="non-terminal residue" evidence="1">
    <location>
        <position position="1"/>
    </location>
</feature>
<gene>
    <name evidence="1" type="ORF">METZ01_LOCUS341641</name>
</gene>
<dbReference type="EMBL" id="UINC01116794">
    <property type="protein sequence ID" value="SVC88787.1"/>
    <property type="molecule type" value="Genomic_DNA"/>
</dbReference>
<feature type="non-terminal residue" evidence="1">
    <location>
        <position position="328"/>
    </location>
</feature>
<reference evidence="1" key="1">
    <citation type="submission" date="2018-05" db="EMBL/GenBank/DDBJ databases">
        <authorList>
            <person name="Lanie J.A."/>
            <person name="Ng W.-L."/>
            <person name="Kazmierczak K.M."/>
            <person name="Andrzejewski T.M."/>
            <person name="Davidsen T.M."/>
            <person name="Wayne K.J."/>
            <person name="Tettelin H."/>
            <person name="Glass J.I."/>
            <person name="Rusch D."/>
            <person name="Podicherti R."/>
            <person name="Tsui H.-C.T."/>
            <person name="Winkler M.E."/>
        </authorList>
    </citation>
    <scope>NUCLEOTIDE SEQUENCE</scope>
</reference>
<evidence type="ECO:0008006" key="2">
    <source>
        <dbReference type="Google" id="ProtNLM"/>
    </source>
</evidence>
<organism evidence="1">
    <name type="scientific">marine metagenome</name>
    <dbReference type="NCBI Taxonomy" id="408172"/>
    <lineage>
        <taxon>unclassified sequences</taxon>
        <taxon>metagenomes</taxon>
        <taxon>ecological metagenomes</taxon>
    </lineage>
</organism>
<protein>
    <recommendedName>
        <fullName evidence="2">RNase NYN domain-containing protein</fullName>
    </recommendedName>
</protein>
<accession>A0A382QUZ5</accession>
<proteinExistence type="predicted"/>
<dbReference type="AlphaFoldDB" id="A0A382QUZ5"/>
<name>A0A382QUZ5_9ZZZZ</name>
<evidence type="ECO:0000313" key="1">
    <source>
        <dbReference type="EMBL" id="SVC88787.1"/>
    </source>
</evidence>